<proteinExistence type="predicted"/>
<organism evidence="1 2">
    <name type="scientific">Stieleria varia</name>
    <dbReference type="NCBI Taxonomy" id="2528005"/>
    <lineage>
        <taxon>Bacteria</taxon>
        <taxon>Pseudomonadati</taxon>
        <taxon>Planctomycetota</taxon>
        <taxon>Planctomycetia</taxon>
        <taxon>Pirellulales</taxon>
        <taxon>Pirellulaceae</taxon>
        <taxon>Stieleria</taxon>
    </lineage>
</organism>
<name>A0A5C6B4M0_9BACT</name>
<protein>
    <submittedName>
        <fullName evidence="1">Uncharacterized protein</fullName>
    </submittedName>
</protein>
<evidence type="ECO:0000313" key="1">
    <source>
        <dbReference type="EMBL" id="TWU06512.1"/>
    </source>
</evidence>
<reference evidence="1 2" key="1">
    <citation type="submission" date="2019-02" db="EMBL/GenBank/DDBJ databases">
        <title>Deep-cultivation of Planctomycetes and their phenomic and genomic characterization uncovers novel biology.</title>
        <authorList>
            <person name="Wiegand S."/>
            <person name="Jogler M."/>
            <person name="Boedeker C."/>
            <person name="Pinto D."/>
            <person name="Vollmers J."/>
            <person name="Rivas-Marin E."/>
            <person name="Kohn T."/>
            <person name="Peeters S.H."/>
            <person name="Heuer A."/>
            <person name="Rast P."/>
            <person name="Oberbeckmann S."/>
            <person name="Bunk B."/>
            <person name="Jeske O."/>
            <person name="Meyerdierks A."/>
            <person name="Storesund J.E."/>
            <person name="Kallscheuer N."/>
            <person name="Luecker S."/>
            <person name="Lage O.M."/>
            <person name="Pohl T."/>
            <person name="Merkel B.J."/>
            <person name="Hornburger P."/>
            <person name="Mueller R.-W."/>
            <person name="Bruemmer F."/>
            <person name="Labrenz M."/>
            <person name="Spormann A.M."/>
            <person name="Op Den Camp H."/>
            <person name="Overmann J."/>
            <person name="Amann R."/>
            <person name="Jetten M.S.M."/>
            <person name="Mascher T."/>
            <person name="Medema M.H."/>
            <person name="Devos D.P."/>
            <person name="Kaster A.-K."/>
            <person name="Ovreas L."/>
            <person name="Rohde M."/>
            <person name="Galperin M.Y."/>
            <person name="Jogler C."/>
        </authorList>
    </citation>
    <scope>NUCLEOTIDE SEQUENCE [LARGE SCALE GENOMIC DNA]</scope>
    <source>
        <strain evidence="1 2">Pla52n</strain>
    </source>
</reference>
<evidence type="ECO:0000313" key="2">
    <source>
        <dbReference type="Proteomes" id="UP000320176"/>
    </source>
</evidence>
<comment type="caution">
    <text evidence="1">The sequence shown here is derived from an EMBL/GenBank/DDBJ whole genome shotgun (WGS) entry which is preliminary data.</text>
</comment>
<dbReference type="AlphaFoldDB" id="A0A5C6B4M0"/>
<keyword evidence="2" id="KW-1185">Reference proteome</keyword>
<accession>A0A5C6B4M0</accession>
<sequence>MKPKNPLSLLFIVASITLAPPGLVRRSKWLGLCAFLLISLSKELRGTQH</sequence>
<gene>
    <name evidence="1" type="ORF">Pla52n_22340</name>
</gene>
<dbReference type="EMBL" id="SJPN01000002">
    <property type="protein sequence ID" value="TWU06512.1"/>
    <property type="molecule type" value="Genomic_DNA"/>
</dbReference>
<dbReference type="Proteomes" id="UP000320176">
    <property type="component" value="Unassembled WGS sequence"/>
</dbReference>